<dbReference type="EMBL" id="JANAWD010000927">
    <property type="protein sequence ID" value="KAJ3475046.1"/>
    <property type="molecule type" value="Genomic_DNA"/>
</dbReference>
<evidence type="ECO:0000256" key="1">
    <source>
        <dbReference type="SAM" id="MobiDB-lite"/>
    </source>
</evidence>
<dbReference type="AlphaFoldDB" id="A0AAD5Y7W7"/>
<feature type="region of interest" description="Disordered" evidence="1">
    <location>
        <begin position="239"/>
        <end position="300"/>
    </location>
</feature>
<comment type="caution">
    <text evidence="2">The sequence shown here is derived from an EMBL/GenBank/DDBJ whole genome shotgun (WGS) entry which is preliminary data.</text>
</comment>
<organism evidence="2 3">
    <name type="scientific">Meripilus lineatus</name>
    <dbReference type="NCBI Taxonomy" id="2056292"/>
    <lineage>
        <taxon>Eukaryota</taxon>
        <taxon>Fungi</taxon>
        <taxon>Dikarya</taxon>
        <taxon>Basidiomycota</taxon>
        <taxon>Agaricomycotina</taxon>
        <taxon>Agaricomycetes</taxon>
        <taxon>Polyporales</taxon>
        <taxon>Meripilaceae</taxon>
        <taxon>Meripilus</taxon>
    </lineage>
</organism>
<name>A0AAD5Y7W7_9APHY</name>
<feature type="region of interest" description="Disordered" evidence="1">
    <location>
        <begin position="1"/>
        <end position="55"/>
    </location>
</feature>
<gene>
    <name evidence="2" type="ORF">NLI96_g12092</name>
</gene>
<keyword evidence="3" id="KW-1185">Reference proteome</keyword>
<reference evidence="2" key="1">
    <citation type="submission" date="2022-07" db="EMBL/GenBank/DDBJ databases">
        <title>Genome Sequence of Physisporinus lineatus.</title>
        <authorList>
            <person name="Buettner E."/>
        </authorList>
    </citation>
    <scope>NUCLEOTIDE SEQUENCE</scope>
    <source>
        <strain evidence="2">VT162</strain>
    </source>
</reference>
<sequence>MQSENLFEFLSQNDHDVQREINTSPNVEPDPVGSYSPPPTGLAGSPFNSGPDSDAGQVLHDTTLSEFASSPWQTASPSQSYWPVSYSTDSLPSSCPDSALHDNDVVTSSMDPCYLNGPLVFTLDPVASQIPQSDFMTFGIDPALTISGTFNITISNDINRNDVDSVPLGHSSVYPSQFFGGDIPGQNPDLFQSVRSELNMNLLPLYAPVPDPKHCQQNPILMPADASLRQEITSASPVVAGPLDSREDDSSGMPMFHSPTPDYPPKVIRLTEVPVSKQHNHSKDSTTLASPSRKRKRKALKLHACTFPGCPKST</sequence>
<protein>
    <submittedName>
        <fullName evidence="2">Uncharacterized protein</fullName>
    </submittedName>
</protein>
<evidence type="ECO:0000313" key="2">
    <source>
        <dbReference type="EMBL" id="KAJ3475046.1"/>
    </source>
</evidence>
<dbReference type="Proteomes" id="UP001212997">
    <property type="component" value="Unassembled WGS sequence"/>
</dbReference>
<evidence type="ECO:0000313" key="3">
    <source>
        <dbReference type="Proteomes" id="UP001212997"/>
    </source>
</evidence>
<accession>A0AAD5Y7W7</accession>
<proteinExistence type="predicted"/>